<name>A0ABM3R3L1_SPIOL</name>
<accession>A0ABM3R3L1</accession>
<dbReference type="Proteomes" id="UP000813463">
    <property type="component" value="Chromosome 1"/>
</dbReference>
<sequence length="184" mass="20820">MVLRNGRVRGAATIAIDEDVALMVEESKGPKEGWILDSGCSQHICCRKERFTSYKQSDGLCVTLPNGEEAKVEGIGEVEIKTHDRKTRKLREVRYISRLDRNLISLGRLDDLGYAIHIERGRLEVTKAKSVILRGRHNKQNLFILERGSGRRISAQGKASSESCLLVREETQLSLREEFVLNRS</sequence>
<reference evidence="2" key="1">
    <citation type="journal article" date="2021" name="Nat. Commun.">
        <title>Genomic analyses provide insights into spinach domestication and the genetic basis of agronomic traits.</title>
        <authorList>
            <person name="Cai X."/>
            <person name="Sun X."/>
            <person name="Xu C."/>
            <person name="Sun H."/>
            <person name="Wang X."/>
            <person name="Ge C."/>
            <person name="Zhang Z."/>
            <person name="Wang Q."/>
            <person name="Fei Z."/>
            <person name="Jiao C."/>
            <person name="Wang Q."/>
        </authorList>
    </citation>
    <scope>NUCLEOTIDE SEQUENCE [LARGE SCALE GENOMIC DNA]</scope>
    <source>
        <strain evidence="2">cv. Varoflay</strain>
    </source>
</reference>
<dbReference type="Pfam" id="PF22936">
    <property type="entry name" value="Pol_BBD"/>
    <property type="match status" value="1"/>
</dbReference>
<keyword evidence="2" id="KW-1185">Reference proteome</keyword>
<organism evidence="2 3">
    <name type="scientific">Spinacia oleracea</name>
    <name type="common">Spinach</name>
    <dbReference type="NCBI Taxonomy" id="3562"/>
    <lineage>
        <taxon>Eukaryota</taxon>
        <taxon>Viridiplantae</taxon>
        <taxon>Streptophyta</taxon>
        <taxon>Embryophyta</taxon>
        <taxon>Tracheophyta</taxon>
        <taxon>Spermatophyta</taxon>
        <taxon>Magnoliopsida</taxon>
        <taxon>eudicotyledons</taxon>
        <taxon>Gunneridae</taxon>
        <taxon>Pentapetalae</taxon>
        <taxon>Caryophyllales</taxon>
        <taxon>Chenopodiaceae</taxon>
        <taxon>Chenopodioideae</taxon>
        <taxon>Anserineae</taxon>
        <taxon>Spinacia</taxon>
    </lineage>
</organism>
<evidence type="ECO:0000259" key="1">
    <source>
        <dbReference type="Pfam" id="PF22936"/>
    </source>
</evidence>
<gene>
    <name evidence="3" type="primary">LOC130465458</name>
</gene>
<dbReference type="PANTHER" id="PTHR47592:SF27">
    <property type="entry name" value="OS08G0421700 PROTEIN"/>
    <property type="match status" value="1"/>
</dbReference>
<evidence type="ECO:0000313" key="2">
    <source>
        <dbReference type="Proteomes" id="UP000813463"/>
    </source>
</evidence>
<feature type="domain" description="Retrovirus-related Pol polyprotein from transposon TNT 1-94-like beta-barrel" evidence="1">
    <location>
        <begin position="34"/>
        <end position="114"/>
    </location>
</feature>
<dbReference type="InterPro" id="IPR054722">
    <property type="entry name" value="PolX-like_BBD"/>
</dbReference>
<reference evidence="3" key="2">
    <citation type="submission" date="2025-08" db="UniProtKB">
        <authorList>
            <consortium name="RefSeq"/>
        </authorList>
    </citation>
    <scope>IDENTIFICATION</scope>
    <source>
        <tissue evidence="3">Leaf</tissue>
    </source>
</reference>
<evidence type="ECO:0000313" key="3">
    <source>
        <dbReference type="RefSeq" id="XP_056690200.1"/>
    </source>
</evidence>
<protein>
    <recommendedName>
        <fullName evidence="1">Retrovirus-related Pol polyprotein from transposon TNT 1-94-like beta-barrel domain-containing protein</fullName>
    </recommendedName>
</protein>
<dbReference type="PANTHER" id="PTHR47592">
    <property type="entry name" value="PBF68 PROTEIN"/>
    <property type="match status" value="1"/>
</dbReference>
<proteinExistence type="predicted"/>
<dbReference type="GeneID" id="130465458"/>
<dbReference type="RefSeq" id="XP_056690200.1">
    <property type="nucleotide sequence ID" value="XM_056834222.1"/>
</dbReference>